<reference evidence="3 4" key="1">
    <citation type="submission" date="2017-03" db="EMBL/GenBank/DDBJ databases">
        <title>WGS assembly of Porphyra umbilicalis.</title>
        <authorList>
            <person name="Brawley S.H."/>
            <person name="Blouin N.A."/>
            <person name="Ficko-Blean E."/>
            <person name="Wheeler G.L."/>
            <person name="Lohr M."/>
            <person name="Goodson H.V."/>
            <person name="Jenkins J.W."/>
            <person name="Blaby-Haas C.E."/>
            <person name="Helliwell K.E."/>
            <person name="Chan C."/>
            <person name="Marriage T."/>
            <person name="Bhattacharya D."/>
            <person name="Klein A.S."/>
            <person name="Badis Y."/>
            <person name="Brodie J."/>
            <person name="Cao Y."/>
            <person name="Collen J."/>
            <person name="Dittami S.M."/>
            <person name="Gachon C.M."/>
            <person name="Green B.R."/>
            <person name="Karpowicz S."/>
            <person name="Kim J.W."/>
            <person name="Kudahl U."/>
            <person name="Lin S."/>
            <person name="Michel G."/>
            <person name="Mittag M."/>
            <person name="Olson B.J."/>
            <person name="Pangilinan J."/>
            <person name="Peng Y."/>
            <person name="Qiu H."/>
            <person name="Shu S."/>
            <person name="Singer J.T."/>
            <person name="Smith A.G."/>
            <person name="Sprecher B.N."/>
            <person name="Wagner V."/>
            <person name="Wang W."/>
            <person name="Wang Z.-Y."/>
            <person name="Yan J."/>
            <person name="Yarish C."/>
            <person name="Zoeuner-Riek S."/>
            <person name="Zhuang Y."/>
            <person name="Zou Y."/>
            <person name="Lindquist E.A."/>
            <person name="Grimwood J."/>
            <person name="Barry K."/>
            <person name="Rokhsar D.S."/>
            <person name="Schmutz J."/>
            <person name="Stiller J.W."/>
            <person name="Grossman A.R."/>
            <person name="Prochnik S.E."/>
        </authorList>
    </citation>
    <scope>NUCLEOTIDE SEQUENCE [LARGE SCALE GENOMIC DNA]</scope>
    <source>
        <strain evidence="3">4086291</strain>
    </source>
</reference>
<feature type="binding site" evidence="1">
    <location>
        <position position="138"/>
    </location>
    <ligand>
        <name>a divalent metal cation</name>
        <dbReference type="ChEBI" id="CHEBI:60240"/>
        <label>1</label>
    </ligand>
</feature>
<dbReference type="PIRSF" id="PIRSF005902">
    <property type="entry name" value="DNase_TatD"/>
    <property type="match status" value="1"/>
</dbReference>
<dbReference type="InterPro" id="IPR001130">
    <property type="entry name" value="TatD-like"/>
</dbReference>
<feature type="binding site" evidence="1">
    <location>
        <position position="216"/>
    </location>
    <ligand>
        <name>a divalent metal cation</name>
        <dbReference type="ChEBI" id="CHEBI:60240"/>
        <label>2</label>
    </ligand>
</feature>
<dbReference type="Gene3D" id="3.20.20.140">
    <property type="entry name" value="Metal-dependent hydrolases"/>
    <property type="match status" value="1"/>
</dbReference>
<feature type="binding site" evidence="1">
    <location>
        <position position="186"/>
    </location>
    <ligand>
        <name>a divalent metal cation</name>
        <dbReference type="ChEBI" id="CHEBI:60240"/>
        <label>2</label>
    </ligand>
</feature>
<dbReference type="InterPro" id="IPR032466">
    <property type="entry name" value="Metal_Hydrolase"/>
</dbReference>
<feature type="compositionally biased region" description="Low complexity" evidence="2">
    <location>
        <begin position="61"/>
        <end position="83"/>
    </location>
</feature>
<organism evidence="3 4">
    <name type="scientific">Porphyra umbilicalis</name>
    <name type="common">Purple laver</name>
    <name type="synonym">Red alga</name>
    <dbReference type="NCBI Taxonomy" id="2786"/>
    <lineage>
        <taxon>Eukaryota</taxon>
        <taxon>Rhodophyta</taxon>
        <taxon>Bangiophyceae</taxon>
        <taxon>Bangiales</taxon>
        <taxon>Bangiaceae</taxon>
        <taxon>Porphyra</taxon>
    </lineage>
</organism>
<sequence length="331" mass="32530">MLDTHAHLCDTVAFPPGDIPPLLARAAAAGVTAVIIVTESAADIPRTLELCSLPPQPPVPAADALAAAGPPDANGSPAAAAAAAPPPPPSHGVRLLPAFGVHPETVSACATDAAADAAVAAAMDAAATAGATLGAIGEIGLDYTQRVLARGAAAGADADAVRRRQLRALHAQLDVAAALGLPATVHSRGAGRHVVAALAARAAATPPRPTAPVVLHAFDGRAVHAAAAVAAGAYLSIPPSVVREAAAGGGGAMRKWLPRVPLGRLLWESDAPALGPVAGERNEPANVVRAAEMVAALRGVPVAHVTAAVDATARRVFPRAFSSEAGGGSSA</sequence>
<gene>
    <name evidence="3" type="ORF">BU14_0104s0015</name>
</gene>
<dbReference type="Proteomes" id="UP000218209">
    <property type="component" value="Unassembled WGS sequence"/>
</dbReference>
<keyword evidence="4" id="KW-1185">Reference proteome</keyword>
<dbReference type="GO" id="GO:0005829">
    <property type="term" value="C:cytosol"/>
    <property type="evidence" value="ECO:0007669"/>
    <property type="project" value="TreeGrafter"/>
</dbReference>
<protein>
    <recommendedName>
        <fullName evidence="5">TatD related DNase</fullName>
    </recommendedName>
</protein>
<feature type="region of interest" description="Disordered" evidence="2">
    <location>
        <begin position="61"/>
        <end position="89"/>
    </location>
</feature>
<dbReference type="SUPFAM" id="SSF51556">
    <property type="entry name" value="Metallo-dependent hydrolases"/>
    <property type="match status" value="1"/>
</dbReference>
<evidence type="ECO:0000256" key="2">
    <source>
        <dbReference type="SAM" id="MobiDB-lite"/>
    </source>
</evidence>
<dbReference type="PANTHER" id="PTHR46124">
    <property type="entry name" value="D-AMINOACYL-TRNA DEACYLASE"/>
    <property type="match status" value="1"/>
</dbReference>
<dbReference type="Pfam" id="PF01026">
    <property type="entry name" value="TatD_DNase"/>
    <property type="match status" value="1"/>
</dbReference>
<keyword evidence="1" id="KW-0479">Metal-binding</keyword>
<accession>A0A1X6PCN2</accession>
<proteinExistence type="predicted"/>
<name>A0A1X6PCN2_PORUM</name>
<evidence type="ECO:0000313" key="3">
    <source>
        <dbReference type="EMBL" id="OSX78641.1"/>
    </source>
</evidence>
<dbReference type="EMBL" id="KV918808">
    <property type="protein sequence ID" value="OSX78641.1"/>
    <property type="molecule type" value="Genomic_DNA"/>
</dbReference>
<dbReference type="OrthoDB" id="413993at2759"/>
<evidence type="ECO:0008006" key="5">
    <source>
        <dbReference type="Google" id="ProtNLM"/>
    </source>
</evidence>
<feature type="binding site" evidence="1">
    <location>
        <position position="270"/>
    </location>
    <ligand>
        <name>a divalent metal cation</name>
        <dbReference type="ChEBI" id="CHEBI:60240"/>
        <label>1</label>
    </ligand>
</feature>
<evidence type="ECO:0000313" key="4">
    <source>
        <dbReference type="Proteomes" id="UP000218209"/>
    </source>
</evidence>
<evidence type="ECO:0000256" key="1">
    <source>
        <dbReference type="PIRSR" id="PIRSR005902-1"/>
    </source>
</evidence>
<dbReference type="GO" id="GO:0016788">
    <property type="term" value="F:hydrolase activity, acting on ester bonds"/>
    <property type="evidence" value="ECO:0007669"/>
    <property type="project" value="InterPro"/>
</dbReference>
<dbReference type="AlphaFoldDB" id="A0A1X6PCN2"/>
<dbReference type="GO" id="GO:0046872">
    <property type="term" value="F:metal ion binding"/>
    <property type="evidence" value="ECO:0007669"/>
    <property type="project" value="UniProtKB-KW"/>
</dbReference>
<dbReference type="PANTHER" id="PTHR46124:SF2">
    <property type="entry name" value="D-AMINOACYL-TRNA DEACYLASE"/>
    <property type="match status" value="1"/>
</dbReference>